<dbReference type="Gene3D" id="3.30.1380.10">
    <property type="match status" value="1"/>
</dbReference>
<dbReference type="AlphaFoldDB" id="A0A446ZLE0"/>
<protein>
    <submittedName>
        <fullName evidence="1">Uncharacterized protein</fullName>
    </submittedName>
</protein>
<dbReference type="Proteomes" id="UP000294355">
    <property type="component" value="Chromosome"/>
</dbReference>
<evidence type="ECO:0000313" key="1">
    <source>
        <dbReference type="EMBL" id="VAX45230.1"/>
    </source>
</evidence>
<reference evidence="1 2" key="1">
    <citation type="submission" date="2018-08" db="EMBL/GenBank/DDBJ databases">
        <authorList>
            <person name="Gonzaga-Molto A."/>
        </authorList>
    </citation>
    <scope>NUCLEOTIDE SEQUENCE [LARGE SCALE GENOMIC DNA]</scope>
    <source>
        <strain evidence="1">Acinetobacter calcoaceticus str. 2117</strain>
    </source>
</reference>
<accession>A0A446ZLE0</accession>
<organism evidence="1 2">
    <name type="scientific">Acinetobacter calcoaceticus</name>
    <dbReference type="NCBI Taxonomy" id="471"/>
    <lineage>
        <taxon>Bacteria</taxon>
        <taxon>Pseudomonadati</taxon>
        <taxon>Pseudomonadota</taxon>
        <taxon>Gammaproteobacteria</taxon>
        <taxon>Moraxellales</taxon>
        <taxon>Moraxellaceae</taxon>
        <taxon>Acinetobacter</taxon>
        <taxon>Acinetobacter calcoaceticus/baumannii complex</taxon>
    </lineage>
</organism>
<sequence>MRKFLQSMVPLCIIPAVMVGCVSSPQHTTTGKTSPSGKRIFIPQERVIIERPIPPKVEPTSYRNWLSSGENYGRVREYEKFLTKNNVAGIVPSFELLRSARDWQKCGRSEYAVPNRELWGNSLSTLRVFKYLVASKVLTDFEVTSVYRDLPLNECAGGASSSKHLFNSAIDFRIGPEFPQAQDYAFIENTKFKLCQFWAQHGQSLNMGIGLYSSGQIHIDTQGYRTWGPDLTRSSSMCNF</sequence>
<dbReference type="EMBL" id="LS999521">
    <property type="protein sequence ID" value="VAX45230.1"/>
    <property type="molecule type" value="Genomic_DNA"/>
</dbReference>
<dbReference type="SUPFAM" id="SSF55166">
    <property type="entry name" value="Hedgehog/DD-peptidase"/>
    <property type="match status" value="1"/>
</dbReference>
<dbReference type="PROSITE" id="PS51257">
    <property type="entry name" value="PROKAR_LIPOPROTEIN"/>
    <property type="match status" value="1"/>
</dbReference>
<evidence type="ECO:0000313" key="2">
    <source>
        <dbReference type="Proteomes" id="UP000294355"/>
    </source>
</evidence>
<dbReference type="RefSeq" id="WP_197730915.1">
    <property type="nucleotide sequence ID" value="NZ_CAJHHQ010000011.1"/>
</dbReference>
<proteinExistence type="predicted"/>
<gene>
    <name evidence="1" type="ORF">AC2117_02421</name>
</gene>
<name>A0A446ZLE0_ACICA</name>
<dbReference type="InterPro" id="IPR009045">
    <property type="entry name" value="Zn_M74/Hedgehog-like"/>
</dbReference>